<evidence type="ECO:0000259" key="1">
    <source>
        <dbReference type="Pfam" id="PF21068"/>
    </source>
</evidence>
<dbReference type="PANTHER" id="PTHR21621:SF0">
    <property type="entry name" value="BETA-CITRYLGLUTAMATE SYNTHASE B-RELATED"/>
    <property type="match status" value="1"/>
</dbReference>
<protein>
    <submittedName>
        <fullName evidence="2">ATP-grasp ribosomal peptide maturase</fullName>
    </submittedName>
</protein>
<dbReference type="EMBL" id="AP019376">
    <property type="protein sequence ID" value="BBH91714.1"/>
    <property type="molecule type" value="Genomic_DNA"/>
</dbReference>
<dbReference type="Gene3D" id="3.30.470.20">
    <property type="entry name" value="ATP-grasp fold, B domain"/>
    <property type="match status" value="1"/>
</dbReference>
<dbReference type="Pfam" id="PF21068">
    <property type="entry name" value="ATPgraspMvdD"/>
    <property type="match status" value="1"/>
</dbReference>
<proteinExistence type="predicted"/>
<dbReference type="SUPFAM" id="SSF56059">
    <property type="entry name" value="Glutathione synthetase ATP-binding domain-like"/>
    <property type="match status" value="1"/>
</dbReference>
<accession>A0A455T2X4</accession>
<reference evidence="2" key="1">
    <citation type="submission" date="2018-12" db="EMBL/GenBank/DDBJ databases">
        <title>Novel natural products biosynthetic potential of the class Ktedonobacteria.</title>
        <authorList>
            <person name="Zheng Y."/>
            <person name="Saitou A."/>
            <person name="Wang C.M."/>
            <person name="Toyoda A."/>
            <person name="Minakuchi Y."/>
            <person name="Sekiguchi Y."/>
            <person name="Ueda K."/>
            <person name="Takano H."/>
            <person name="Sakai Y."/>
            <person name="Yokota A."/>
            <person name="Yabe S."/>
        </authorList>
    </citation>
    <scope>NUCLEOTIDE SEQUENCE</scope>
    <source>
        <strain evidence="2">COM3</strain>
    </source>
</reference>
<dbReference type="InterPro" id="IPR048936">
    <property type="entry name" value="MvdD-like_ATPgrasp"/>
</dbReference>
<organism evidence="2">
    <name type="scientific">Thermosporothrix sp. COM3</name>
    <dbReference type="NCBI Taxonomy" id="2490863"/>
    <lineage>
        <taxon>Bacteria</taxon>
        <taxon>Bacillati</taxon>
        <taxon>Chloroflexota</taxon>
        <taxon>Ktedonobacteria</taxon>
        <taxon>Ktedonobacterales</taxon>
        <taxon>Thermosporotrichaceae</taxon>
        <taxon>Thermosporothrix</taxon>
    </lineage>
</organism>
<dbReference type="GO" id="GO:0018169">
    <property type="term" value="F:ribosomal S6-glutamic acid ligase activity"/>
    <property type="evidence" value="ECO:0007669"/>
    <property type="project" value="TreeGrafter"/>
</dbReference>
<name>A0A455T2X4_9CHLR</name>
<gene>
    <name evidence="2" type="ORF">KTC_64650</name>
</gene>
<evidence type="ECO:0000313" key="2">
    <source>
        <dbReference type="EMBL" id="BBH91714.1"/>
    </source>
</evidence>
<dbReference type="PANTHER" id="PTHR21621">
    <property type="entry name" value="RIBOSOMAL PROTEIN S6 MODIFICATION PROTEIN"/>
    <property type="match status" value="1"/>
</dbReference>
<dbReference type="AlphaFoldDB" id="A0A455T2X4"/>
<sequence length="325" mass="37779">MVKNVLILTDALDAHAPPVIEEIRRRGATTHCFDLADFPERVRLQAHPPAQGTLQYQDQTIKLEALTSIWWRRPHRYKAPEWYEPGLQEFLERETYRGFIGVLESSPALWVSRTTNIRRAELKALQLATAQKMGLRVPRTLITNDPEAVRAFSETCQGKIIVKPIARGIIEGKCPEKFLFTNVVQEHHLEPSILEGVRSTAHLFQEMVAKELELRVVVIGRHIFAVEIHSQQSERTRLDWRRWYPDLSYGIHHLPASIENRLFQLVLYFDLQYASMDLILTPDGDYVWLELNPNGQFYWLQREVPHLHLKEAMADLLTSPEEYCL</sequence>
<feature type="domain" description="MvdD-like pre-ATP grasp" evidence="1">
    <location>
        <begin position="4"/>
        <end position="118"/>
    </location>
</feature>
<dbReference type="GO" id="GO:0005737">
    <property type="term" value="C:cytoplasm"/>
    <property type="evidence" value="ECO:0007669"/>
    <property type="project" value="TreeGrafter"/>
</dbReference>
<dbReference type="GO" id="GO:0009432">
    <property type="term" value="P:SOS response"/>
    <property type="evidence" value="ECO:0007669"/>
    <property type="project" value="TreeGrafter"/>
</dbReference>